<accession>A0ABT7AXK1</accession>
<keyword evidence="3" id="KW-1185">Reference proteome</keyword>
<comment type="caution">
    <text evidence="2">The sequence shown here is derived from an EMBL/GenBank/DDBJ whole genome shotgun (WGS) entry which is preliminary data.</text>
</comment>
<dbReference type="Gene3D" id="3.40.50.2000">
    <property type="entry name" value="Glycogen Phosphorylase B"/>
    <property type="match status" value="2"/>
</dbReference>
<dbReference type="Proteomes" id="UP001235303">
    <property type="component" value="Unassembled WGS sequence"/>
</dbReference>
<dbReference type="InterPro" id="IPR001296">
    <property type="entry name" value="Glyco_trans_1"/>
</dbReference>
<evidence type="ECO:0000259" key="1">
    <source>
        <dbReference type="Pfam" id="PF00534"/>
    </source>
</evidence>
<organism evidence="2 3">
    <name type="scientific">Roseofilum acuticapitatum BLCC-M154</name>
    <dbReference type="NCBI Taxonomy" id="3022444"/>
    <lineage>
        <taxon>Bacteria</taxon>
        <taxon>Bacillati</taxon>
        <taxon>Cyanobacteriota</taxon>
        <taxon>Cyanophyceae</taxon>
        <taxon>Desertifilales</taxon>
        <taxon>Desertifilaceae</taxon>
        <taxon>Roseofilum</taxon>
        <taxon>Roseofilum acuticapitatum</taxon>
    </lineage>
</organism>
<dbReference type="PANTHER" id="PTHR45947">
    <property type="entry name" value="SULFOQUINOVOSYL TRANSFERASE SQD2"/>
    <property type="match status" value="1"/>
</dbReference>
<dbReference type="CDD" id="cd03801">
    <property type="entry name" value="GT4_PimA-like"/>
    <property type="match status" value="1"/>
</dbReference>
<dbReference type="PANTHER" id="PTHR45947:SF3">
    <property type="entry name" value="SULFOQUINOVOSYL TRANSFERASE SQD2"/>
    <property type="match status" value="1"/>
</dbReference>
<dbReference type="EMBL" id="JAQOSP010000121">
    <property type="protein sequence ID" value="MDJ1171646.1"/>
    <property type="molecule type" value="Genomic_DNA"/>
</dbReference>
<sequence length="156" mass="17476">MAANHPKIIFTGQIRGVELADIVRGASLFVLPSDLEGLPLVMLEAMQEGIPVLASNIPAHEQLVGAQEERGLLFPVGNVEGCAQKLEYALSHPEHIQEVAQKAQKHIKTHYNWKNITYEKLKLYNKVVTSRSVAESFQKNLVQRKRLKSLGRIETK</sequence>
<gene>
    <name evidence="2" type="ORF">PMG71_19625</name>
</gene>
<protein>
    <submittedName>
        <fullName evidence="2">Glycosyltransferase family 4 protein</fullName>
    </submittedName>
</protein>
<feature type="domain" description="Glycosyl transferase family 1" evidence="1">
    <location>
        <begin position="6"/>
        <end position="105"/>
    </location>
</feature>
<name>A0ABT7AXK1_9CYAN</name>
<evidence type="ECO:0000313" key="3">
    <source>
        <dbReference type="Proteomes" id="UP001235303"/>
    </source>
</evidence>
<dbReference type="Pfam" id="PF00534">
    <property type="entry name" value="Glycos_transf_1"/>
    <property type="match status" value="1"/>
</dbReference>
<reference evidence="2 3" key="1">
    <citation type="submission" date="2023-01" db="EMBL/GenBank/DDBJ databases">
        <title>Novel diversity within Roseofilum (Cyanobacteria; Desertifilaceae) from marine benthic mats with descriptions of four novel species.</title>
        <authorList>
            <person name="Wang Y."/>
            <person name="Berthold D.E."/>
            <person name="Hu J."/>
            <person name="Lefler F.W."/>
            <person name="Laughinghouse H.D. IV."/>
        </authorList>
    </citation>
    <scope>NUCLEOTIDE SEQUENCE [LARGE SCALE GENOMIC DNA]</scope>
    <source>
        <strain evidence="2 3">BLCC-M154</strain>
    </source>
</reference>
<proteinExistence type="predicted"/>
<evidence type="ECO:0000313" key="2">
    <source>
        <dbReference type="EMBL" id="MDJ1171646.1"/>
    </source>
</evidence>
<dbReference type="InterPro" id="IPR050194">
    <property type="entry name" value="Glycosyltransferase_grp1"/>
</dbReference>
<dbReference type="SUPFAM" id="SSF53756">
    <property type="entry name" value="UDP-Glycosyltransferase/glycogen phosphorylase"/>
    <property type="match status" value="1"/>
</dbReference>